<feature type="domain" description="EamA" evidence="9">
    <location>
        <begin position="195"/>
        <end position="326"/>
    </location>
</feature>
<evidence type="ECO:0000313" key="11">
    <source>
        <dbReference type="Proteomes" id="UP001500604"/>
    </source>
</evidence>
<dbReference type="PANTHER" id="PTHR22911">
    <property type="entry name" value="ACYL-MALONYL CONDENSING ENZYME-RELATED"/>
    <property type="match status" value="1"/>
</dbReference>
<keyword evidence="6 8" id="KW-1133">Transmembrane helix</keyword>
<evidence type="ECO:0000256" key="4">
    <source>
        <dbReference type="ARBA" id="ARBA00022475"/>
    </source>
</evidence>
<dbReference type="InterPro" id="IPR004626">
    <property type="entry name" value="RarD"/>
</dbReference>
<feature type="transmembrane region" description="Helical" evidence="8">
    <location>
        <begin position="290"/>
        <end position="307"/>
    </location>
</feature>
<gene>
    <name evidence="10" type="primary">rarD_2</name>
    <name evidence="10" type="ORF">GCM10023116_30490</name>
</gene>
<evidence type="ECO:0000313" key="10">
    <source>
        <dbReference type="EMBL" id="GAA4650766.1"/>
    </source>
</evidence>
<evidence type="ECO:0000259" key="9">
    <source>
        <dbReference type="Pfam" id="PF00892"/>
    </source>
</evidence>
<comment type="similarity">
    <text evidence="2">Belongs to the EamA transporter family.</text>
</comment>
<dbReference type="NCBIfam" id="TIGR00688">
    <property type="entry name" value="rarD"/>
    <property type="match status" value="1"/>
</dbReference>
<feature type="transmembrane region" description="Helical" evidence="8">
    <location>
        <begin position="77"/>
        <end position="98"/>
    </location>
</feature>
<dbReference type="Proteomes" id="UP001500604">
    <property type="component" value="Unassembled WGS sequence"/>
</dbReference>
<feature type="transmembrane region" description="Helical" evidence="8">
    <location>
        <begin position="171"/>
        <end position="188"/>
    </location>
</feature>
<feature type="transmembrane region" description="Helical" evidence="8">
    <location>
        <begin position="118"/>
        <end position="135"/>
    </location>
</feature>
<protein>
    <submittedName>
        <fullName evidence="10">EamA family transporter RarD</fullName>
    </submittedName>
</protein>
<dbReference type="InterPro" id="IPR037185">
    <property type="entry name" value="EmrE-like"/>
</dbReference>
<dbReference type="SUPFAM" id="SSF103481">
    <property type="entry name" value="Multidrug resistance efflux transporter EmrE"/>
    <property type="match status" value="2"/>
</dbReference>
<keyword evidence="4" id="KW-1003">Cell membrane</keyword>
<proteinExistence type="inferred from homology"/>
<feature type="transmembrane region" description="Helical" evidence="8">
    <location>
        <begin position="222"/>
        <end position="242"/>
    </location>
</feature>
<feature type="transmembrane region" description="Helical" evidence="8">
    <location>
        <begin position="147"/>
        <end position="164"/>
    </location>
</feature>
<dbReference type="InterPro" id="IPR000620">
    <property type="entry name" value="EamA_dom"/>
</dbReference>
<keyword evidence="7 8" id="KW-0472">Membrane</keyword>
<evidence type="ECO:0000256" key="7">
    <source>
        <dbReference type="ARBA" id="ARBA00023136"/>
    </source>
</evidence>
<feature type="domain" description="EamA" evidence="9">
    <location>
        <begin position="46"/>
        <end position="185"/>
    </location>
</feature>
<dbReference type="EMBL" id="BAABFL010000419">
    <property type="protein sequence ID" value="GAA4650766.1"/>
    <property type="molecule type" value="Genomic_DNA"/>
</dbReference>
<keyword evidence="5 8" id="KW-0812">Transmembrane</keyword>
<evidence type="ECO:0000256" key="3">
    <source>
        <dbReference type="ARBA" id="ARBA00022448"/>
    </source>
</evidence>
<name>A0ABP8V648_9GAMM</name>
<accession>A0ABP8V648</accession>
<keyword evidence="3" id="KW-0813">Transport</keyword>
<organism evidence="10 11">
    <name type="scientific">Kistimonas scapharcae</name>
    <dbReference type="NCBI Taxonomy" id="1036133"/>
    <lineage>
        <taxon>Bacteria</taxon>
        <taxon>Pseudomonadati</taxon>
        <taxon>Pseudomonadota</taxon>
        <taxon>Gammaproteobacteria</taxon>
        <taxon>Oceanospirillales</taxon>
        <taxon>Endozoicomonadaceae</taxon>
        <taxon>Kistimonas</taxon>
    </lineage>
</organism>
<feature type="transmembrane region" description="Helical" evidence="8">
    <location>
        <begin position="194"/>
        <end position="210"/>
    </location>
</feature>
<comment type="caution">
    <text evidence="10">The sequence shown here is derived from an EMBL/GenBank/DDBJ whole genome shotgun (WGS) entry which is preliminary data.</text>
</comment>
<evidence type="ECO:0000256" key="5">
    <source>
        <dbReference type="ARBA" id="ARBA00022692"/>
    </source>
</evidence>
<evidence type="ECO:0000256" key="8">
    <source>
        <dbReference type="SAM" id="Phobius"/>
    </source>
</evidence>
<feature type="transmembrane region" description="Helical" evidence="8">
    <location>
        <begin position="47"/>
        <end position="65"/>
    </location>
</feature>
<evidence type="ECO:0000256" key="1">
    <source>
        <dbReference type="ARBA" id="ARBA00004651"/>
    </source>
</evidence>
<sequence length="339" mass="37700">MFFFISAVQKKTIFPKDEVSQVAAHLSQPAETRYNGNAVTQTNTRSGLFFAIAAFCFYGFMPVYFKQVEAASAMEVLAHRVFWSFLLLGGALWLLSFWQGSACKQSLAALRNWRTCRILLLSSSLIAVNWLTFIWAVGNDRITEASLGYFINPLVNVLLGMLFLQERLTRPQVLAVLLALTGVAWQVITTGKLPIVALVLAITFGFYGLVRKQAALPAVSGLLAETALMLPFCLVWFGYLVSTDSHAFRVEQSELSLWLMFAGVITTVPLLLFTAAATRIRLSTLGFTQYIGPSLSLCLAIFVYNEPFDNNKLVSFLFIWIALAVFTADSLRRGWRQGA</sequence>
<dbReference type="PANTHER" id="PTHR22911:SF137">
    <property type="entry name" value="SOLUTE CARRIER FAMILY 35 MEMBER G2-RELATED"/>
    <property type="match status" value="1"/>
</dbReference>
<evidence type="ECO:0000256" key="6">
    <source>
        <dbReference type="ARBA" id="ARBA00022989"/>
    </source>
</evidence>
<evidence type="ECO:0000256" key="2">
    <source>
        <dbReference type="ARBA" id="ARBA00007362"/>
    </source>
</evidence>
<reference evidence="11" key="1">
    <citation type="journal article" date="2019" name="Int. J. Syst. Evol. Microbiol.">
        <title>The Global Catalogue of Microorganisms (GCM) 10K type strain sequencing project: providing services to taxonomists for standard genome sequencing and annotation.</title>
        <authorList>
            <consortium name="The Broad Institute Genomics Platform"/>
            <consortium name="The Broad Institute Genome Sequencing Center for Infectious Disease"/>
            <person name="Wu L."/>
            <person name="Ma J."/>
        </authorList>
    </citation>
    <scope>NUCLEOTIDE SEQUENCE [LARGE SCALE GENOMIC DNA]</scope>
    <source>
        <strain evidence="11">JCM 17805</strain>
    </source>
</reference>
<feature type="transmembrane region" description="Helical" evidence="8">
    <location>
        <begin position="313"/>
        <end position="331"/>
    </location>
</feature>
<dbReference type="Pfam" id="PF00892">
    <property type="entry name" value="EamA"/>
    <property type="match status" value="2"/>
</dbReference>
<comment type="subcellular location">
    <subcellularLocation>
        <location evidence="1">Cell membrane</location>
        <topology evidence="1">Multi-pass membrane protein</topology>
    </subcellularLocation>
</comment>
<keyword evidence="11" id="KW-1185">Reference proteome</keyword>
<feature type="transmembrane region" description="Helical" evidence="8">
    <location>
        <begin position="257"/>
        <end position="278"/>
    </location>
</feature>